<protein>
    <submittedName>
        <fullName evidence="2">Uncharacterized protein</fullName>
    </submittedName>
</protein>
<dbReference type="Proteomes" id="UP000095023">
    <property type="component" value="Unassembled WGS sequence"/>
</dbReference>
<reference evidence="3" key="1">
    <citation type="submission" date="2016-02" db="EMBL/GenBank/DDBJ databases">
        <title>Comparative genomics of biotechnologically important yeasts.</title>
        <authorList>
            <consortium name="DOE Joint Genome Institute"/>
            <person name="Riley R."/>
            <person name="Haridas S."/>
            <person name="Wolfe K.H."/>
            <person name="Lopes M.R."/>
            <person name="Hittinger C.T."/>
            <person name="Goker M."/>
            <person name="Salamov A."/>
            <person name="Wisecaver J."/>
            <person name="Long T.M."/>
            <person name="Aerts A.L."/>
            <person name="Barry K."/>
            <person name="Choi C."/>
            <person name="Clum A."/>
            <person name="Coughlan A.Y."/>
            <person name="Deshpande S."/>
            <person name="Douglass A.P."/>
            <person name="Hanson S.J."/>
            <person name="Klenk H.-P."/>
            <person name="Labutti K."/>
            <person name="Lapidus A."/>
            <person name="Lindquist E."/>
            <person name="Lipzen A."/>
            <person name="Meier-Kolthoff J.P."/>
            <person name="Ohm R.A."/>
            <person name="Otillar R.P."/>
            <person name="Pangilinan J."/>
            <person name="Peng Y."/>
            <person name="Rokas A."/>
            <person name="Rosa C.A."/>
            <person name="Scheuner C."/>
            <person name="Sibirny A.A."/>
            <person name="Slot J.C."/>
            <person name="Stielow J.B."/>
            <person name="Sun H."/>
            <person name="Kurtzman C.P."/>
            <person name="Blackwell M."/>
            <person name="Jeffries T.W."/>
            <person name="Grigoriev I.V."/>
        </authorList>
    </citation>
    <scope>NUCLEOTIDE SEQUENCE [LARGE SCALE GENOMIC DNA]</scope>
    <source>
        <strain evidence="3">NRRL Y-17796</strain>
    </source>
</reference>
<keyword evidence="3" id="KW-1185">Reference proteome</keyword>
<name>A0A1E4TG52_9ASCO</name>
<evidence type="ECO:0000313" key="3">
    <source>
        <dbReference type="Proteomes" id="UP000095023"/>
    </source>
</evidence>
<proteinExistence type="predicted"/>
<feature type="region of interest" description="Disordered" evidence="1">
    <location>
        <begin position="22"/>
        <end position="57"/>
    </location>
</feature>
<evidence type="ECO:0000256" key="1">
    <source>
        <dbReference type="SAM" id="MobiDB-lite"/>
    </source>
</evidence>
<dbReference type="AlphaFoldDB" id="A0A1E4TG52"/>
<feature type="compositionally biased region" description="Polar residues" evidence="1">
    <location>
        <begin position="26"/>
        <end position="57"/>
    </location>
</feature>
<sequence length="117" mass="13321">MNSEIQRQKLQKLKEDAFKSLKDVSDANSSNDQSVDGTNETIAKSVQDTESINTGNDHQTLEDLYNSVINKKIPVDFNSKRSFADIKRILSNDMNKLEKETQKAIMTIVRDRSTKEL</sequence>
<accession>A0A1E4TG52</accession>
<gene>
    <name evidence="2" type="ORF">CANCADRAFT_109254</name>
</gene>
<organism evidence="2 3">
    <name type="scientific">Tortispora caseinolytica NRRL Y-17796</name>
    <dbReference type="NCBI Taxonomy" id="767744"/>
    <lineage>
        <taxon>Eukaryota</taxon>
        <taxon>Fungi</taxon>
        <taxon>Dikarya</taxon>
        <taxon>Ascomycota</taxon>
        <taxon>Saccharomycotina</taxon>
        <taxon>Trigonopsidomycetes</taxon>
        <taxon>Trigonopsidales</taxon>
        <taxon>Trigonopsidaceae</taxon>
        <taxon>Tortispora</taxon>
    </lineage>
</organism>
<dbReference type="EMBL" id="KV453842">
    <property type="protein sequence ID" value="ODV90687.1"/>
    <property type="molecule type" value="Genomic_DNA"/>
</dbReference>
<evidence type="ECO:0000313" key="2">
    <source>
        <dbReference type="EMBL" id="ODV90687.1"/>
    </source>
</evidence>